<protein>
    <recommendedName>
        <fullName evidence="7">Protein-L-isoaspartate O-methyltransferase</fullName>
        <ecNumber evidence="7">2.1.1.77</ecNumber>
    </recommendedName>
    <alternativeName>
        <fullName evidence="7">L-isoaspartyl protein carboxyl methyltransferase</fullName>
    </alternativeName>
    <alternativeName>
        <fullName evidence="7">Protein L-isoaspartyl methyltransferase</fullName>
    </alternativeName>
    <alternativeName>
        <fullName evidence="7">Protein-beta-aspartate methyltransferase</fullName>
        <shortName evidence="7">PIMT</shortName>
    </alternativeName>
</protein>
<evidence type="ECO:0000313" key="8">
    <source>
        <dbReference type="EMBL" id="SDK32763.1"/>
    </source>
</evidence>
<dbReference type="InterPro" id="IPR000682">
    <property type="entry name" value="PCMT"/>
</dbReference>
<name>A0A1G9AZW1_9HYPH</name>
<dbReference type="InterPro" id="IPR029063">
    <property type="entry name" value="SAM-dependent_MTases_sf"/>
</dbReference>
<dbReference type="PROSITE" id="PS01279">
    <property type="entry name" value="PCMT"/>
    <property type="match status" value="1"/>
</dbReference>
<dbReference type="Pfam" id="PF01135">
    <property type="entry name" value="PCMT"/>
    <property type="match status" value="1"/>
</dbReference>
<dbReference type="SUPFAM" id="SSF159501">
    <property type="entry name" value="EreA/ChaN-like"/>
    <property type="match status" value="1"/>
</dbReference>
<dbReference type="NCBIfam" id="NF001453">
    <property type="entry name" value="PRK00312.1"/>
    <property type="match status" value="1"/>
</dbReference>
<dbReference type="Pfam" id="PF05139">
    <property type="entry name" value="Erythro_esteras"/>
    <property type="match status" value="1"/>
</dbReference>
<dbReference type="AlphaFoldDB" id="A0A1G9AZW1"/>
<dbReference type="HAMAP" id="MF_00090">
    <property type="entry name" value="PIMT"/>
    <property type="match status" value="1"/>
</dbReference>
<dbReference type="RefSeq" id="WP_091596591.1">
    <property type="nucleotide sequence ID" value="NZ_FNEE01000014.1"/>
</dbReference>
<evidence type="ECO:0000256" key="7">
    <source>
        <dbReference type="HAMAP-Rule" id="MF_00090"/>
    </source>
</evidence>
<dbReference type="Gene3D" id="3.30.1870.10">
    <property type="entry name" value="EreA-like, domain 2"/>
    <property type="match status" value="1"/>
</dbReference>
<evidence type="ECO:0000256" key="4">
    <source>
        <dbReference type="ARBA" id="ARBA00022603"/>
    </source>
</evidence>
<dbReference type="EMBL" id="FNEE01000014">
    <property type="protein sequence ID" value="SDK32763.1"/>
    <property type="molecule type" value="Genomic_DNA"/>
</dbReference>
<dbReference type="InterPro" id="IPR052036">
    <property type="entry name" value="Hydrolase/PRTase-associated"/>
</dbReference>
<dbReference type="Gene3D" id="3.40.50.150">
    <property type="entry name" value="Vaccinia Virus protein VP39"/>
    <property type="match status" value="1"/>
</dbReference>
<dbReference type="EC" id="2.1.1.77" evidence="7"/>
<reference evidence="9" key="1">
    <citation type="submission" date="2016-10" db="EMBL/GenBank/DDBJ databases">
        <authorList>
            <person name="Varghese N."/>
            <person name="Submissions S."/>
        </authorList>
    </citation>
    <scope>NUCLEOTIDE SEQUENCE [LARGE SCALE GENOMIC DNA]</scope>
    <source>
        <strain evidence="9">CGMCC 1.11022</strain>
    </source>
</reference>
<dbReference type="NCBIfam" id="TIGR00080">
    <property type="entry name" value="pimt"/>
    <property type="match status" value="1"/>
</dbReference>
<dbReference type="GO" id="GO:0032259">
    <property type="term" value="P:methylation"/>
    <property type="evidence" value="ECO:0007669"/>
    <property type="project" value="UniProtKB-KW"/>
</dbReference>
<comment type="catalytic activity">
    <reaction evidence="7">
        <text>[protein]-L-isoaspartate + S-adenosyl-L-methionine = [protein]-L-isoaspartate alpha-methyl ester + S-adenosyl-L-homocysteine</text>
        <dbReference type="Rhea" id="RHEA:12705"/>
        <dbReference type="Rhea" id="RHEA-COMP:12143"/>
        <dbReference type="Rhea" id="RHEA-COMP:12144"/>
        <dbReference type="ChEBI" id="CHEBI:57856"/>
        <dbReference type="ChEBI" id="CHEBI:59789"/>
        <dbReference type="ChEBI" id="CHEBI:90596"/>
        <dbReference type="ChEBI" id="CHEBI:90598"/>
        <dbReference type="EC" id="2.1.1.77"/>
    </reaction>
</comment>
<dbReference type="Proteomes" id="UP000198894">
    <property type="component" value="Unassembled WGS sequence"/>
</dbReference>
<evidence type="ECO:0000256" key="2">
    <source>
        <dbReference type="ARBA" id="ARBA00005369"/>
    </source>
</evidence>
<gene>
    <name evidence="7" type="primary">pcm</name>
    <name evidence="8" type="ORF">SAMN05428953_11419</name>
</gene>
<feature type="active site" evidence="7">
    <location>
        <position position="62"/>
    </location>
</feature>
<accession>A0A1G9AZW1</accession>
<dbReference type="PANTHER" id="PTHR31299">
    <property type="entry name" value="ESTERASE, PUTATIVE (AFU_ORTHOLOGUE AFUA_1G05850)-RELATED"/>
    <property type="match status" value="1"/>
</dbReference>
<dbReference type="CDD" id="cd14728">
    <property type="entry name" value="Ere-like"/>
    <property type="match status" value="1"/>
</dbReference>
<keyword evidence="5 7" id="KW-0808">Transferase</keyword>
<comment type="similarity">
    <text evidence="2 7">Belongs to the methyltransferase superfamily. L-isoaspartyl/D-aspartyl protein methyltransferase family.</text>
</comment>
<dbReference type="InterPro" id="IPR007815">
    <property type="entry name" value="Emycin_Estase"/>
</dbReference>
<keyword evidence="3 7" id="KW-0963">Cytoplasm</keyword>
<evidence type="ECO:0000256" key="3">
    <source>
        <dbReference type="ARBA" id="ARBA00022490"/>
    </source>
</evidence>
<dbReference type="GO" id="GO:0005737">
    <property type="term" value="C:cytoplasm"/>
    <property type="evidence" value="ECO:0007669"/>
    <property type="project" value="UniProtKB-SubCell"/>
</dbReference>
<evidence type="ECO:0000313" key="9">
    <source>
        <dbReference type="Proteomes" id="UP000198894"/>
    </source>
</evidence>
<dbReference type="GO" id="GO:0030091">
    <property type="term" value="P:protein repair"/>
    <property type="evidence" value="ECO:0007669"/>
    <property type="project" value="UniProtKB-UniRule"/>
</dbReference>
<dbReference type="SUPFAM" id="SSF53335">
    <property type="entry name" value="S-adenosyl-L-methionine-dependent methyltransferases"/>
    <property type="match status" value="1"/>
</dbReference>
<sequence>MLDLSHARNRMVEVHLSRRGIHDREVLEAMREVPREAFVAPGFEEFAYEDGPLPIAEGQTISQPYIVALMIEMAEIGPGDHVLEVGTGSGYAAAVMSRIVERVYTIERHAGLAETARQRFQELGYDNIEVRTGDGTKGWPDAAPFDAILVAAGGPGAPLALQEQLDVGGRLVIPVGDDPHDQRLLKVTRNGAATYSEEDFGGVRFVPLIGEQGWPESGNRIANDRPSGRARTRSLPEMIAAAAEPLPDFDDPAFGELFDRFGDRRVVLLGEASHGTSEFYRARAAITRRLIEKHGFTIVAVEADWPDAAAIDRYVRHRPPRANADPPFQRFPTWMWRNTDVAAFVDWMRHHNERIRLSSRLAGFYGLDIYNMSGSIAAVLQYLDLVDPQAAKIARERYGCLTPWQHEPSTYGRVALTSGFEKCEQAVLEQCRELLARQLDYAQQDGVDFMDATQNARLIASAERYYRIMYYGGAQSWNLRDTHMFETLEHLLEARGPNAKAVVWAHNSHIGDARYTEMGIVRDEVNIGQFCRQRFGDEAALIGLGTHSGTVAAASDWDSEMEIKRVRPSHSDSYERLCHDSGVSRFLLDIKRDDTLRERLLERRLERFIGVIYRPETELRSHYADASLAQQFDAFVWFDETVAVTPLGPEHVGTGVPDTYPFGL</sequence>
<proteinExistence type="inferred from homology"/>
<dbReference type="CDD" id="cd02440">
    <property type="entry name" value="AdoMet_MTases"/>
    <property type="match status" value="1"/>
</dbReference>
<keyword evidence="9" id="KW-1185">Reference proteome</keyword>
<comment type="function">
    <text evidence="7">Catalyzes the methyl esterification of L-isoaspartyl residues in peptides and proteins that result from spontaneous decomposition of normal L-aspartyl and L-asparaginyl residues. It plays a role in the repair and/or degradation of damaged proteins.</text>
</comment>
<evidence type="ECO:0000256" key="6">
    <source>
        <dbReference type="ARBA" id="ARBA00022691"/>
    </source>
</evidence>
<dbReference type="PANTHER" id="PTHR31299:SF0">
    <property type="entry name" value="ESTERASE, PUTATIVE (AFU_ORTHOLOGUE AFUA_1G05850)-RELATED"/>
    <property type="match status" value="1"/>
</dbReference>
<keyword evidence="6 7" id="KW-0949">S-adenosyl-L-methionine</keyword>
<keyword evidence="4 7" id="KW-0489">Methyltransferase</keyword>
<dbReference type="FunFam" id="3.40.50.150:FF:000010">
    <property type="entry name" value="Protein-L-isoaspartate O-methyltransferase"/>
    <property type="match status" value="1"/>
</dbReference>
<comment type="subcellular location">
    <subcellularLocation>
        <location evidence="1 7">Cytoplasm</location>
    </subcellularLocation>
</comment>
<dbReference type="Gene3D" id="3.40.1660.10">
    <property type="entry name" value="EreA-like (biosynthetic domain)"/>
    <property type="match status" value="1"/>
</dbReference>
<organism evidence="8 9">
    <name type="scientific">Mesorhizobium muleiense</name>
    <dbReference type="NCBI Taxonomy" id="1004279"/>
    <lineage>
        <taxon>Bacteria</taxon>
        <taxon>Pseudomonadati</taxon>
        <taxon>Pseudomonadota</taxon>
        <taxon>Alphaproteobacteria</taxon>
        <taxon>Hyphomicrobiales</taxon>
        <taxon>Phyllobacteriaceae</taxon>
        <taxon>Mesorhizobium</taxon>
    </lineage>
</organism>
<evidence type="ECO:0000256" key="5">
    <source>
        <dbReference type="ARBA" id="ARBA00022679"/>
    </source>
</evidence>
<evidence type="ECO:0000256" key="1">
    <source>
        <dbReference type="ARBA" id="ARBA00004496"/>
    </source>
</evidence>
<dbReference type="GO" id="GO:0046677">
    <property type="term" value="P:response to antibiotic"/>
    <property type="evidence" value="ECO:0007669"/>
    <property type="project" value="InterPro"/>
</dbReference>
<dbReference type="GO" id="GO:0004719">
    <property type="term" value="F:protein-L-isoaspartate (D-aspartate) O-methyltransferase activity"/>
    <property type="evidence" value="ECO:0007669"/>
    <property type="project" value="UniProtKB-UniRule"/>
</dbReference>